<proteinExistence type="predicted"/>
<evidence type="ECO:0000313" key="1">
    <source>
        <dbReference type="EMBL" id="SKB35112.1"/>
    </source>
</evidence>
<dbReference type="AlphaFoldDB" id="A0A1T5AJB6"/>
<sequence>MKFKYLLILLILFFNQISYSQANKTSDSKEFFYNISIGAVIGAIGALINKKADQKIGEILIKGSSQGALGGYITFESKRIIRFAQREEDWRFFWVAKLINAGGISIKENAALNRDFWKKWHINIGFSRIEFDLENQFKVRYKVMPIAFVYTIGIASQTRFELEKTIKTGEFIFSSDTNRFVETNSVGIALPGNIVLYEPNKDNFGTLSHEIIHLYQSNDFSQFEAFLDKPLNKINSKGNLFSEINKYIHYDFRYIPLQLSYIIEMNRSKYYYANFLEREAGYYSDSFQKDYLR</sequence>
<dbReference type="EMBL" id="FUYY01000001">
    <property type="protein sequence ID" value="SKB35112.1"/>
    <property type="molecule type" value="Genomic_DNA"/>
</dbReference>
<dbReference type="OrthoDB" id="1438469at2"/>
<accession>A0A1T5AJB6</accession>
<reference evidence="2" key="1">
    <citation type="submission" date="2017-02" db="EMBL/GenBank/DDBJ databases">
        <authorList>
            <person name="Varghese N."/>
            <person name="Submissions S."/>
        </authorList>
    </citation>
    <scope>NUCLEOTIDE SEQUENCE [LARGE SCALE GENOMIC DNA]</scope>
    <source>
        <strain evidence="2">DSM 23405</strain>
    </source>
</reference>
<gene>
    <name evidence="1" type="ORF">SAMN05660776_0629</name>
</gene>
<organism evidence="1 2">
    <name type="scientific">Salegentibacter holothuriorum</name>
    <dbReference type="NCBI Taxonomy" id="241145"/>
    <lineage>
        <taxon>Bacteria</taxon>
        <taxon>Pseudomonadati</taxon>
        <taxon>Bacteroidota</taxon>
        <taxon>Flavobacteriia</taxon>
        <taxon>Flavobacteriales</taxon>
        <taxon>Flavobacteriaceae</taxon>
        <taxon>Salegentibacter</taxon>
    </lineage>
</organism>
<keyword evidence="2" id="KW-1185">Reference proteome</keyword>
<evidence type="ECO:0000313" key="2">
    <source>
        <dbReference type="Proteomes" id="UP000190230"/>
    </source>
</evidence>
<protein>
    <submittedName>
        <fullName evidence="1">Uncharacterized protein</fullName>
    </submittedName>
</protein>
<dbReference type="Proteomes" id="UP000190230">
    <property type="component" value="Unassembled WGS sequence"/>
</dbReference>
<dbReference type="RefSeq" id="WP_079719231.1">
    <property type="nucleotide sequence ID" value="NZ_FUYY01000001.1"/>
</dbReference>
<name>A0A1T5AJB6_9FLAO</name>
<dbReference type="STRING" id="241145.SAMN05660776_0629"/>